<accession>A0A6G0WP45</accession>
<feature type="transmembrane region" description="Helical" evidence="1">
    <location>
        <begin position="81"/>
        <end position="102"/>
    </location>
</feature>
<evidence type="ECO:0000313" key="3">
    <source>
        <dbReference type="Proteomes" id="UP000481153"/>
    </source>
</evidence>
<organism evidence="2 3">
    <name type="scientific">Aphanomyces euteiches</name>
    <dbReference type="NCBI Taxonomy" id="100861"/>
    <lineage>
        <taxon>Eukaryota</taxon>
        <taxon>Sar</taxon>
        <taxon>Stramenopiles</taxon>
        <taxon>Oomycota</taxon>
        <taxon>Saprolegniomycetes</taxon>
        <taxon>Saprolegniales</taxon>
        <taxon>Verrucalvaceae</taxon>
        <taxon>Aphanomyces</taxon>
    </lineage>
</organism>
<feature type="transmembrane region" description="Helical" evidence="1">
    <location>
        <begin position="49"/>
        <end position="75"/>
    </location>
</feature>
<dbReference type="AlphaFoldDB" id="A0A6G0WP45"/>
<protein>
    <recommendedName>
        <fullName evidence="4">Transmembrane protein</fullName>
    </recommendedName>
</protein>
<gene>
    <name evidence="2" type="ORF">Ae201684_013136</name>
</gene>
<evidence type="ECO:0000256" key="1">
    <source>
        <dbReference type="SAM" id="Phobius"/>
    </source>
</evidence>
<evidence type="ECO:0008006" key="4">
    <source>
        <dbReference type="Google" id="ProtNLM"/>
    </source>
</evidence>
<feature type="transmembrane region" description="Helical" evidence="1">
    <location>
        <begin position="16"/>
        <end position="37"/>
    </location>
</feature>
<dbReference type="Proteomes" id="UP000481153">
    <property type="component" value="Unassembled WGS sequence"/>
</dbReference>
<dbReference type="VEuPathDB" id="FungiDB:AeMF1_011573"/>
<name>A0A6G0WP45_9STRA</name>
<keyword evidence="1" id="KW-0472">Membrane</keyword>
<comment type="caution">
    <text evidence="2">The sequence shown here is derived from an EMBL/GenBank/DDBJ whole genome shotgun (WGS) entry which is preliminary data.</text>
</comment>
<dbReference type="EMBL" id="VJMJ01000167">
    <property type="protein sequence ID" value="KAF0729158.1"/>
    <property type="molecule type" value="Genomic_DNA"/>
</dbReference>
<evidence type="ECO:0000313" key="2">
    <source>
        <dbReference type="EMBL" id="KAF0729158.1"/>
    </source>
</evidence>
<keyword evidence="3" id="KW-1185">Reference proteome</keyword>
<feature type="transmembrane region" description="Helical" evidence="1">
    <location>
        <begin position="114"/>
        <end position="138"/>
    </location>
</feature>
<sequence>MLCFLSSMELNGLRNLVAVVAINMIVQTILVGCQVVGSVNKQRLANESWYGVLVSSHFAWVAVSGVGGLAGLVAAWKLNVLAARVCLVTWILLMVLRGCQFVSMASLMPDGMTLAVLFESLLLVAIESCFIALVYTFIQRLDDSPSASNDVDESGIALVEIQAAKSSTPRYGSIA</sequence>
<keyword evidence="1" id="KW-1133">Transmembrane helix</keyword>
<keyword evidence="1" id="KW-0812">Transmembrane</keyword>
<proteinExistence type="predicted"/>
<reference evidence="2 3" key="1">
    <citation type="submission" date="2019-07" db="EMBL/GenBank/DDBJ databases">
        <title>Genomics analysis of Aphanomyces spp. identifies a new class of oomycete effector associated with host adaptation.</title>
        <authorList>
            <person name="Gaulin E."/>
        </authorList>
    </citation>
    <scope>NUCLEOTIDE SEQUENCE [LARGE SCALE GENOMIC DNA]</scope>
    <source>
        <strain evidence="2 3">ATCC 201684</strain>
    </source>
</reference>